<evidence type="ECO:0000313" key="2">
    <source>
        <dbReference type="Proteomes" id="UP000014071"/>
    </source>
</evidence>
<organism evidence="1 2">
    <name type="scientific">Pseudozyma hubeiensis (strain SY62)</name>
    <name type="common">Yeast</name>
    <dbReference type="NCBI Taxonomy" id="1305764"/>
    <lineage>
        <taxon>Eukaryota</taxon>
        <taxon>Fungi</taxon>
        <taxon>Dikarya</taxon>
        <taxon>Basidiomycota</taxon>
        <taxon>Ustilaginomycotina</taxon>
        <taxon>Ustilaginomycetes</taxon>
        <taxon>Ustilaginales</taxon>
        <taxon>Ustilaginaceae</taxon>
        <taxon>Pseudozyma</taxon>
    </lineage>
</organism>
<dbReference type="EMBL" id="DF238772">
    <property type="protein sequence ID" value="GAC93070.1"/>
    <property type="molecule type" value="Genomic_DNA"/>
</dbReference>
<reference evidence="2" key="1">
    <citation type="journal article" date="2013" name="Genome Announc.">
        <title>Draft genome sequence of the basidiomycetous yeast-like fungus Pseudozyma hubeiensis SY62, which produces an abundant amount of the biosurfactant mannosylerythritol lipids.</title>
        <authorList>
            <person name="Konishi M."/>
            <person name="Hatada Y."/>
            <person name="Horiuchi J."/>
        </authorList>
    </citation>
    <scope>NUCLEOTIDE SEQUENCE [LARGE SCALE GENOMIC DNA]</scope>
    <source>
        <strain evidence="2">SY62</strain>
    </source>
</reference>
<evidence type="ECO:0000313" key="1">
    <source>
        <dbReference type="EMBL" id="GAC93070.1"/>
    </source>
</evidence>
<protein>
    <submittedName>
        <fullName evidence="1">Extracellular serine-threonine rich protein</fullName>
    </submittedName>
</protein>
<dbReference type="HOGENOM" id="CLU_131678_0_0_1"/>
<keyword evidence="2" id="KW-1185">Reference proteome</keyword>
<dbReference type="RefSeq" id="XP_012186657.1">
    <property type="nucleotide sequence ID" value="XM_012331267.1"/>
</dbReference>
<proteinExistence type="predicted"/>
<dbReference type="eggNOG" id="ENOG502RDRT">
    <property type="taxonomic scope" value="Eukaryota"/>
</dbReference>
<accession>R9P4N5</accession>
<dbReference type="GeneID" id="24105936"/>
<dbReference type="AlphaFoldDB" id="R9P4N5"/>
<sequence>MSARALEVYHSWNQDHLVLYNPWRNGVNRIPYYSHLIVAHPRLEQQALQYALLPGNGPYEVEHARGVTFAKTLIPGDSRPGTAWNLRQNGRPPYDATAFWRVDANGARLLRFDLWPAGAETQQRIAMQEVIDRFRRR</sequence>
<gene>
    <name evidence="1" type="ORF">PHSY_000631</name>
</gene>
<dbReference type="OrthoDB" id="2547287at2759"/>
<dbReference type="Proteomes" id="UP000014071">
    <property type="component" value="Unassembled WGS sequence"/>
</dbReference>
<name>R9P4N5_PSEHS</name>